<organism evidence="2 3">
    <name type="scientific">Chionoecetes opilio</name>
    <name type="common">Atlantic snow crab</name>
    <name type="synonym">Cancer opilio</name>
    <dbReference type="NCBI Taxonomy" id="41210"/>
    <lineage>
        <taxon>Eukaryota</taxon>
        <taxon>Metazoa</taxon>
        <taxon>Ecdysozoa</taxon>
        <taxon>Arthropoda</taxon>
        <taxon>Crustacea</taxon>
        <taxon>Multicrustacea</taxon>
        <taxon>Malacostraca</taxon>
        <taxon>Eumalacostraca</taxon>
        <taxon>Eucarida</taxon>
        <taxon>Decapoda</taxon>
        <taxon>Pleocyemata</taxon>
        <taxon>Brachyura</taxon>
        <taxon>Eubrachyura</taxon>
        <taxon>Majoidea</taxon>
        <taxon>Majidae</taxon>
        <taxon>Chionoecetes</taxon>
    </lineage>
</organism>
<sequence>MLPGGVDASRVGSMRVFETPSREKVRFSAGEVRARWPLPSPPATTRPASAAEDPLVPPPASPPRTSHPHTRTSSMPGTPAGVGELVSQVLRSNQETQDLLRELLAVQKEAVATKEEKLAVWWVEVEVQRGVAETLGEGVEALSELAALATWRDKVRQ</sequence>
<feature type="region of interest" description="Disordered" evidence="1">
    <location>
        <begin position="1"/>
        <end position="89"/>
    </location>
</feature>
<accession>A0A8J4YYU0</accession>
<proteinExistence type="predicted"/>
<keyword evidence="3" id="KW-1185">Reference proteome</keyword>
<dbReference type="Proteomes" id="UP000770661">
    <property type="component" value="Unassembled WGS sequence"/>
</dbReference>
<reference evidence="2" key="1">
    <citation type="submission" date="2020-07" db="EMBL/GenBank/DDBJ databases">
        <title>The High-quality genome of the commercially important snow crab, Chionoecetes opilio.</title>
        <authorList>
            <person name="Jeong J.-H."/>
            <person name="Ryu S."/>
        </authorList>
    </citation>
    <scope>NUCLEOTIDE SEQUENCE</scope>
    <source>
        <strain evidence="2">MADBK_172401_WGS</strain>
        <tissue evidence="2">Digestive gland</tissue>
    </source>
</reference>
<dbReference type="AlphaFoldDB" id="A0A8J4YYU0"/>
<evidence type="ECO:0000313" key="2">
    <source>
        <dbReference type="EMBL" id="KAG0730409.1"/>
    </source>
</evidence>
<protein>
    <submittedName>
        <fullName evidence="2">Uncharacterized protein</fullName>
    </submittedName>
</protein>
<gene>
    <name evidence="2" type="ORF">GWK47_028331</name>
</gene>
<evidence type="ECO:0000256" key="1">
    <source>
        <dbReference type="SAM" id="MobiDB-lite"/>
    </source>
</evidence>
<evidence type="ECO:0000313" key="3">
    <source>
        <dbReference type="Proteomes" id="UP000770661"/>
    </source>
</evidence>
<name>A0A8J4YYU0_CHIOP</name>
<comment type="caution">
    <text evidence="2">The sequence shown here is derived from an EMBL/GenBank/DDBJ whole genome shotgun (WGS) entry which is preliminary data.</text>
</comment>
<dbReference type="EMBL" id="JACEEZ010000223">
    <property type="protein sequence ID" value="KAG0730409.1"/>
    <property type="molecule type" value="Genomic_DNA"/>
</dbReference>